<comment type="caution">
    <text evidence="2">The sequence shown here is derived from an EMBL/GenBank/DDBJ whole genome shotgun (WGS) entry which is preliminary data.</text>
</comment>
<proteinExistence type="predicted"/>
<feature type="region of interest" description="Disordered" evidence="1">
    <location>
        <begin position="1"/>
        <end position="50"/>
    </location>
</feature>
<accession>A0A9P5LA11</accession>
<evidence type="ECO:0000313" key="3">
    <source>
        <dbReference type="Proteomes" id="UP000722485"/>
    </source>
</evidence>
<feature type="compositionally biased region" description="Basic and acidic residues" evidence="1">
    <location>
        <begin position="1"/>
        <end position="14"/>
    </location>
</feature>
<sequence>MAQADGERNGDNGRSRIGRQAARAPGHRKRKKEAAHPTSRIKREREVASSDAFADTGTKWARADGASVWLIPGARTWPTVRIRRGVVAGRAAVERLGTNRHTVRGLYTLHRSHGIHATLQQRARGSAAQGLSEASRRLDEVTEQVTEQVSEAQEGGARTSRKRLARWL</sequence>
<protein>
    <submittedName>
        <fullName evidence="2">Uncharacterized protein</fullName>
    </submittedName>
</protein>
<name>A0A9P5LA11_9HYPO</name>
<feature type="region of interest" description="Disordered" evidence="1">
    <location>
        <begin position="148"/>
        <end position="168"/>
    </location>
</feature>
<dbReference type="AlphaFoldDB" id="A0A9P5LA11"/>
<evidence type="ECO:0000256" key="1">
    <source>
        <dbReference type="SAM" id="MobiDB-lite"/>
    </source>
</evidence>
<organism evidence="2 3">
    <name type="scientific">Cylindrodendrum hubeiense</name>
    <dbReference type="NCBI Taxonomy" id="595255"/>
    <lineage>
        <taxon>Eukaryota</taxon>
        <taxon>Fungi</taxon>
        <taxon>Dikarya</taxon>
        <taxon>Ascomycota</taxon>
        <taxon>Pezizomycotina</taxon>
        <taxon>Sordariomycetes</taxon>
        <taxon>Hypocreomycetidae</taxon>
        <taxon>Hypocreales</taxon>
        <taxon>Nectriaceae</taxon>
        <taxon>Cylindrodendrum</taxon>
    </lineage>
</organism>
<dbReference type="Proteomes" id="UP000722485">
    <property type="component" value="Unassembled WGS sequence"/>
</dbReference>
<dbReference type="EMBL" id="JAANBB010000456">
    <property type="protein sequence ID" value="KAF7542336.1"/>
    <property type="molecule type" value="Genomic_DNA"/>
</dbReference>
<keyword evidence="3" id="KW-1185">Reference proteome</keyword>
<gene>
    <name evidence="2" type="ORF">G7Z17_g11663</name>
</gene>
<reference evidence="2" key="1">
    <citation type="submission" date="2020-03" db="EMBL/GenBank/DDBJ databases">
        <title>Draft Genome Sequence of Cylindrodendrum hubeiense.</title>
        <authorList>
            <person name="Buettner E."/>
            <person name="Kellner H."/>
        </authorList>
    </citation>
    <scope>NUCLEOTIDE SEQUENCE</scope>
    <source>
        <strain evidence="2">IHI 201604</strain>
    </source>
</reference>
<evidence type="ECO:0000313" key="2">
    <source>
        <dbReference type="EMBL" id="KAF7542336.1"/>
    </source>
</evidence>
<feature type="compositionally biased region" description="Basic residues" evidence="1">
    <location>
        <begin position="159"/>
        <end position="168"/>
    </location>
</feature>